<feature type="chain" id="PRO_5047282753" description="Cellulose synthase subunit" evidence="7">
    <location>
        <begin position="24"/>
        <end position="684"/>
    </location>
</feature>
<keyword evidence="2" id="KW-1003">Cell membrane</keyword>
<comment type="caution">
    <text evidence="8">The sequence shown here is derived from an EMBL/GenBank/DDBJ whole genome shotgun (WGS) entry which is preliminary data.</text>
</comment>
<evidence type="ECO:0000256" key="5">
    <source>
        <dbReference type="ARBA" id="ARBA00023136"/>
    </source>
</evidence>
<feature type="signal peptide" evidence="7">
    <location>
        <begin position="1"/>
        <end position="23"/>
    </location>
</feature>
<dbReference type="InterPro" id="IPR018513">
    <property type="entry name" value="Cell_synthase_bac"/>
</dbReference>
<evidence type="ECO:0000256" key="4">
    <source>
        <dbReference type="ARBA" id="ARBA00022989"/>
    </source>
</evidence>
<reference evidence="8" key="1">
    <citation type="submission" date="2022-08" db="EMBL/GenBank/DDBJ databases">
        <title>Draft genome sequence of Lysinibacillus sp. strain KH24.</title>
        <authorList>
            <person name="Kanbe H."/>
            <person name="Itoh H."/>
        </authorList>
    </citation>
    <scope>NUCLEOTIDE SEQUENCE</scope>
    <source>
        <strain evidence="8">KH24</strain>
    </source>
</reference>
<protein>
    <recommendedName>
        <fullName evidence="10">Cellulose synthase subunit</fullName>
    </recommendedName>
</protein>
<evidence type="ECO:0000256" key="6">
    <source>
        <dbReference type="SAM" id="Phobius"/>
    </source>
</evidence>
<evidence type="ECO:0000256" key="3">
    <source>
        <dbReference type="ARBA" id="ARBA00022692"/>
    </source>
</evidence>
<keyword evidence="5 6" id="KW-0472">Membrane</keyword>
<dbReference type="EMBL" id="BRZA01000002">
    <property type="protein sequence ID" value="GLC88610.1"/>
    <property type="molecule type" value="Genomic_DNA"/>
</dbReference>
<dbReference type="Gene3D" id="2.60.120.260">
    <property type="entry name" value="Galactose-binding domain-like"/>
    <property type="match status" value="2"/>
</dbReference>
<name>A0ABQ5NK18_9BACI</name>
<evidence type="ECO:0000256" key="7">
    <source>
        <dbReference type="SAM" id="SignalP"/>
    </source>
</evidence>
<dbReference type="RefSeq" id="WP_264988373.1">
    <property type="nucleotide sequence ID" value="NZ_BRZA01000002.1"/>
</dbReference>
<accession>A0ABQ5NK18</accession>
<evidence type="ECO:0000313" key="8">
    <source>
        <dbReference type="EMBL" id="GLC88610.1"/>
    </source>
</evidence>
<proteinExistence type="predicted"/>
<comment type="subcellular location">
    <subcellularLocation>
        <location evidence="1">Cell membrane</location>
        <topology evidence="1">Single-pass membrane protein</topology>
    </subcellularLocation>
</comment>
<keyword evidence="9" id="KW-1185">Reference proteome</keyword>
<evidence type="ECO:0000313" key="9">
    <source>
        <dbReference type="Proteomes" id="UP001065593"/>
    </source>
</evidence>
<keyword evidence="3 6" id="KW-0812">Transmembrane</keyword>
<gene>
    <name evidence="8" type="ORF">LYSBPC_17370</name>
</gene>
<dbReference type="Pfam" id="PF03170">
    <property type="entry name" value="BcsB"/>
    <property type="match status" value="1"/>
</dbReference>
<evidence type="ECO:0000256" key="2">
    <source>
        <dbReference type="ARBA" id="ARBA00022475"/>
    </source>
</evidence>
<sequence length="684" mass="76028">MKSLYYAFMMMLSLLFLSTHVEAATISVDHQTLKIEESSSHQKPLLSQAIDLQGPSASRDFYYTLSKDMEPNNYSVTFHTQHSELLIAPSSFTIQIDDVSVKTVALTPEQLQQSITVILPKEALSKGTHKITASFYGSLKDGICVAPGNIGNWLRLDIMSSISTFDGEQQQWTLGSYPSMFLSYENSQTTLILPENASEATLNSGYQLAAYLSSNSVKNVQIKRENAIEQLTGPAIVLGAKDEFSTELMRKIATNANITYDKGVSLSIHAIGNTDATNHVPLLWVTATSPEEIQERIALLTDARLFQQLVGDTMVVDELPQLEKQSFTTIPFTKFGFEGQTLSSDRTFTPHYYISLPRLEADQEAVMRFKLKKAAILPTTAAKDQNDRQVELIVTINNVPHAIDLRKLESIGKDVYEAQLPIETNLLNKQAMTDIQFEVTGFQLEDPCETTNERYWLYIDGSSTLIMGNNEVTETSFSLKDFPNTFHEDTLIIVPDASEAVDGQMLLLYKELMMNGQMAQTTLVKNGAVTEKDLQQHAAIFVGELEQFTTLTKHTSTIPHTAEELAQQGFLPTTIAQSAFVTASFWQQQKPVMLLRLTEDTVQASEFLTNLKQENEVVKMAVATKEGQFVAGAKTATDVDAAQEEQSSVSAIVIAEFIGLIAVIGIALYFILRKRKKNEVTEEE</sequence>
<evidence type="ECO:0000256" key="1">
    <source>
        <dbReference type="ARBA" id="ARBA00004162"/>
    </source>
</evidence>
<keyword evidence="4 6" id="KW-1133">Transmembrane helix</keyword>
<evidence type="ECO:0008006" key="10">
    <source>
        <dbReference type="Google" id="ProtNLM"/>
    </source>
</evidence>
<keyword evidence="7" id="KW-0732">Signal</keyword>
<dbReference type="Proteomes" id="UP001065593">
    <property type="component" value="Unassembled WGS sequence"/>
</dbReference>
<organism evidence="8 9">
    <name type="scientific">Lysinibacillus piscis</name>
    <dbReference type="NCBI Taxonomy" id="2518931"/>
    <lineage>
        <taxon>Bacteria</taxon>
        <taxon>Bacillati</taxon>
        <taxon>Bacillota</taxon>
        <taxon>Bacilli</taxon>
        <taxon>Bacillales</taxon>
        <taxon>Bacillaceae</taxon>
        <taxon>Lysinibacillus</taxon>
    </lineage>
</organism>
<feature type="transmembrane region" description="Helical" evidence="6">
    <location>
        <begin position="649"/>
        <end position="672"/>
    </location>
</feature>
<dbReference type="PANTHER" id="PTHR39083">
    <property type="entry name" value="CYCLIC DI-GMP-BINDING PROTEIN"/>
    <property type="match status" value="1"/>
</dbReference>
<dbReference type="PANTHER" id="PTHR39083:SF1">
    <property type="entry name" value="CYCLIC DI-GMP-BINDING PROTEIN"/>
    <property type="match status" value="1"/>
</dbReference>